<evidence type="ECO:0000256" key="2">
    <source>
        <dbReference type="ARBA" id="ARBA00022737"/>
    </source>
</evidence>
<dbReference type="PANTHER" id="PTHR46128:SF211">
    <property type="entry name" value="PENTACOTRIPEPTIDE-REPEAT REGION OF PRORP DOMAIN-CONTAINING PROTEIN"/>
    <property type="match status" value="1"/>
</dbReference>
<keyword evidence="2" id="KW-0677">Repeat</keyword>
<comment type="caution">
    <text evidence="4">The sequence shown here is derived from an EMBL/GenBank/DDBJ whole genome shotgun (WGS) entry which is preliminary data.</text>
</comment>
<feature type="repeat" description="PPR" evidence="3">
    <location>
        <begin position="12"/>
        <end position="46"/>
    </location>
</feature>
<dbReference type="AlphaFoldDB" id="A0AAP0C2N6"/>
<dbReference type="PROSITE" id="PS51375">
    <property type="entry name" value="PPR"/>
    <property type="match status" value="4"/>
</dbReference>
<reference evidence="4 5" key="1">
    <citation type="journal article" date="2022" name="Nat. Plants">
        <title>Genomes of leafy and leafless Platanthera orchids illuminate the evolution of mycoheterotrophy.</title>
        <authorList>
            <person name="Li M.H."/>
            <person name="Liu K.W."/>
            <person name="Li Z."/>
            <person name="Lu H.C."/>
            <person name="Ye Q.L."/>
            <person name="Zhang D."/>
            <person name="Wang J.Y."/>
            <person name="Li Y.F."/>
            <person name="Zhong Z.M."/>
            <person name="Liu X."/>
            <person name="Yu X."/>
            <person name="Liu D.K."/>
            <person name="Tu X.D."/>
            <person name="Liu B."/>
            <person name="Hao Y."/>
            <person name="Liao X.Y."/>
            <person name="Jiang Y.T."/>
            <person name="Sun W.H."/>
            <person name="Chen J."/>
            <person name="Chen Y.Q."/>
            <person name="Ai Y."/>
            <person name="Zhai J.W."/>
            <person name="Wu S.S."/>
            <person name="Zhou Z."/>
            <person name="Hsiao Y.Y."/>
            <person name="Wu W.L."/>
            <person name="Chen Y.Y."/>
            <person name="Lin Y.F."/>
            <person name="Hsu J.L."/>
            <person name="Li C.Y."/>
            <person name="Wang Z.W."/>
            <person name="Zhao X."/>
            <person name="Zhong W.Y."/>
            <person name="Ma X.K."/>
            <person name="Ma L."/>
            <person name="Huang J."/>
            <person name="Chen G.Z."/>
            <person name="Huang M.Z."/>
            <person name="Huang L."/>
            <person name="Peng D.H."/>
            <person name="Luo Y.B."/>
            <person name="Zou S.Q."/>
            <person name="Chen S.P."/>
            <person name="Lan S."/>
            <person name="Tsai W.C."/>
            <person name="Van de Peer Y."/>
            <person name="Liu Z.J."/>
        </authorList>
    </citation>
    <scope>NUCLEOTIDE SEQUENCE [LARGE SCALE GENOMIC DNA]</scope>
    <source>
        <strain evidence="4">Lor287</strain>
    </source>
</reference>
<evidence type="ECO:0008006" key="6">
    <source>
        <dbReference type="Google" id="ProtNLM"/>
    </source>
</evidence>
<evidence type="ECO:0000256" key="1">
    <source>
        <dbReference type="ARBA" id="ARBA00007626"/>
    </source>
</evidence>
<dbReference type="EMBL" id="JBBWWQ010000001">
    <property type="protein sequence ID" value="KAK8956974.1"/>
    <property type="molecule type" value="Genomic_DNA"/>
</dbReference>
<feature type="repeat" description="PPR" evidence="3">
    <location>
        <begin position="137"/>
        <end position="171"/>
    </location>
</feature>
<proteinExistence type="inferred from homology"/>
<dbReference type="InterPro" id="IPR050872">
    <property type="entry name" value="PPR_P_subfamily"/>
</dbReference>
<sequence length="172" mass="19525">MQEMKDFNLWPDVVCYTIVMDSLVTVNCPEQAMDVFKEMIFVAIVPDTACCTVLVILWKKNCSCFPDTLTYATLIVGLCWDSRVEEAFGVLDYMLEDGCLPNVYTYTPIVNAYCSMGKLCQAKDLVKTMENTSCLPNNVTYNALIKAFCKIGAFDEVEKLLEESQRNIWMPD</sequence>
<evidence type="ECO:0000313" key="4">
    <source>
        <dbReference type="EMBL" id="KAK8956974.1"/>
    </source>
</evidence>
<dbReference type="Proteomes" id="UP001418222">
    <property type="component" value="Unassembled WGS sequence"/>
</dbReference>
<dbReference type="Pfam" id="PF12854">
    <property type="entry name" value="PPR_1"/>
    <property type="match status" value="1"/>
</dbReference>
<evidence type="ECO:0000256" key="3">
    <source>
        <dbReference type="PROSITE-ProRule" id="PRU00708"/>
    </source>
</evidence>
<dbReference type="NCBIfam" id="TIGR00756">
    <property type="entry name" value="PPR"/>
    <property type="match status" value="4"/>
</dbReference>
<keyword evidence="5" id="KW-1185">Reference proteome</keyword>
<accession>A0AAP0C2N6</accession>
<dbReference type="Pfam" id="PF13041">
    <property type="entry name" value="PPR_2"/>
    <property type="match status" value="2"/>
</dbReference>
<name>A0AAP0C2N6_9ASPA</name>
<dbReference type="PANTHER" id="PTHR46128">
    <property type="entry name" value="MITOCHONDRIAL GROUP I INTRON SPLICING FACTOR CCM1"/>
    <property type="match status" value="1"/>
</dbReference>
<dbReference type="InterPro" id="IPR002885">
    <property type="entry name" value="PPR_rpt"/>
</dbReference>
<evidence type="ECO:0000313" key="5">
    <source>
        <dbReference type="Proteomes" id="UP001418222"/>
    </source>
</evidence>
<gene>
    <name evidence="4" type="ORF">KSP39_PZI000425</name>
</gene>
<protein>
    <recommendedName>
        <fullName evidence="6">Pentatricopeptide repeat-containing protein</fullName>
    </recommendedName>
</protein>
<dbReference type="InterPro" id="IPR011990">
    <property type="entry name" value="TPR-like_helical_dom_sf"/>
</dbReference>
<feature type="repeat" description="PPR" evidence="3">
    <location>
        <begin position="67"/>
        <end position="101"/>
    </location>
</feature>
<organism evidence="4 5">
    <name type="scientific">Platanthera zijinensis</name>
    <dbReference type="NCBI Taxonomy" id="2320716"/>
    <lineage>
        <taxon>Eukaryota</taxon>
        <taxon>Viridiplantae</taxon>
        <taxon>Streptophyta</taxon>
        <taxon>Embryophyta</taxon>
        <taxon>Tracheophyta</taxon>
        <taxon>Spermatophyta</taxon>
        <taxon>Magnoliopsida</taxon>
        <taxon>Liliopsida</taxon>
        <taxon>Asparagales</taxon>
        <taxon>Orchidaceae</taxon>
        <taxon>Orchidoideae</taxon>
        <taxon>Orchideae</taxon>
        <taxon>Orchidinae</taxon>
        <taxon>Platanthera</taxon>
    </lineage>
</organism>
<feature type="repeat" description="PPR" evidence="3">
    <location>
        <begin position="102"/>
        <end position="136"/>
    </location>
</feature>
<dbReference type="Gene3D" id="1.25.40.10">
    <property type="entry name" value="Tetratricopeptide repeat domain"/>
    <property type="match status" value="2"/>
</dbReference>
<comment type="similarity">
    <text evidence="1">Belongs to the PPR family. P subfamily.</text>
</comment>